<sequence>MISSSLKQLIEKTLKEWEVPGIAIALVEKDESGQWGVTTEGFGMRDSKQAVDEKTLFAVASNSKLFTALSVSMIIARSEGKIKYTTKIKDLLPEFSMKDKLASERCTLEDLLCHRSGLGRFNDLLAYEKLDDLPGCISALDSAADFRDVYLYNNWAYDLLALIVQRVSGIEYHLFVQRNILDPLGMAYTTFELDKAGGNVATGHWRHGETADGAGKNIELANGLNMGRGLRGAGGMMSNAKDMAIWLRTLLEQGGANLPDDSVKQFFKDSIRGRTIVDVVAETSDLTPKLYGLARRIGSYQGVQFIEHGGAVSGHMSQVCVIPDHNFGVALMTNSSPWGDLVYNIIKWRLFEEKCGLKRVDWNARYTARRQRELQAASPEYIFPAVPVDTTPVPISDAELCSTYTSGGLSLTVSKVVPRSDFPQLEALPHFPMMWGRVSVILAHRSGRVYDGCLEYTPLGQEGVKMHGKKMVVEVEVEGDTVRGLGIKGMIGAPVTRTGEAQADIYFAK</sequence>
<reference evidence="3" key="1">
    <citation type="journal article" date="2022" name="G3 (Bethesda)">
        <title>High quality genome of the basidiomycete yeast Dioszegia hungarica PDD-24b-2 isolated from cloud water.</title>
        <authorList>
            <person name="Jarrige D."/>
            <person name="Haridas S."/>
            <person name="Bleykasten-Grosshans C."/>
            <person name="Joly M."/>
            <person name="Nadalig T."/>
            <person name="Sancelme M."/>
            <person name="Vuilleumier S."/>
            <person name="Grigoriev I.V."/>
            <person name="Amato P."/>
            <person name="Bringel F."/>
        </authorList>
    </citation>
    <scope>NUCLEOTIDE SEQUENCE</scope>
    <source>
        <strain evidence="3">PDD-24b-2</strain>
    </source>
</reference>
<dbReference type="InterPro" id="IPR001466">
    <property type="entry name" value="Beta-lactam-related"/>
</dbReference>
<dbReference type="InterPro" id="IPR051478">
    <property type="entry name" value="Beta-lactamase-like_AB/R"/>
</dbReference>
<evidence type="ECO:0000313" key="3">
    <source>
        <dbReference type="EMBL" id="KAI9633476.1"/>
    </source>
</evidence>
<dbReference type="Proteomes" id="UP001164286">
    <property type="component" value="Unassembled WGS sequence"/>
</dbReference>
<dbReference type="InterPro" id="IPR012338">
    <property type="entry name" value="Beta-lactam/transpept-like"/>
</dbReference>
<dbReference type="AlphaFoldDB" id="A0AA38H629"/>
<keyword evidence="4" id="KW-1185">Reference proteome</keyword>
<evidence type="ECO:0000256" key="1">
    <source>
        <dbReference type="ARBA" id="ARBA00038473"/>
    </source>
</evidence>
<dbReference type="PANTHER" id="PTHR22935">
    <property type="entry name" value="PENICILLIN-BINDING PROTEIN"/>
    <property type="match status" value="1"/>
</dbReference>
<dbReference type="GeneID" id="77729150"/>
<dbReference type="Gene3D" id="3.40.710.10">
    <property type="entry name" value="DD-peptidase/beta-lactamase superfamily"/>
    <property type="match status" value="1"/>
</dbReference>
<accession>A0AA38H629</accession>
<evidence type="ECO:0000259" key="2">
    <source>
        <dbReference type="Pfam" id="PF00144"/>
    </source>
</evidence>
<name>A0AA38H629_9TREE</name>
<organism evidence="3 4">
    <name type="scientific">Dioszegia hungarica</name>
    <dbReference type="NCBI Taxonomy" id="4972"/>
    <lineage>
        <taxon>Eukaryota</taxon>
        <taxon>Fungi</taxon>
        <taxon>Dikarya</taxon>
        <taxon>Basidiomycota</taxon>
        <taxon>Agaricomycotina</taxon>
        <taxon>Tremellomycetes</taxon>
        <taxon>Tremellales</taxon>
        <taxon>Bulleribasidiaceae</taxon>
        <taxon>Dioszegia</taxon>
    </lineage>
</organism>
<feature type="domain" description="Beta-lactamase-related" evidence="2">
    <location>
        <begin position="7"/>
        <end position="340"/>
    </location>
</feature>
<protein>
    <submittedName>
        <fullName evidence="3">Beta-lactamase/transpeptidase-like protein</fullName>
    </submittedName>
</protein>
<comment type="caution">
    <text evidence="3">The sequence shown here is derived from an EMBL/GenBank/DDBJ whole genome shotgun (WGS) entry which is preliminary data.</text>
</comment>
<dbReference type="EMBL" id="JAKWFO010000008">
    <property type="protein sequence ID" value="KAI9633476.1"/>
    <property type="molecule type" value="Genomic_DNA"/>
</dbReference>
<comment type="similarity">
    <text evidence="1">Belongs to the beta-lactamase family.</text>
</comment>
<dbReference type="PANTHER" id="PTHR22935:SF95">
    <property type="entry name" value="BETA-LACTAMASE-LIKE 1-RELATED"/>
    <property type="match status" value="1"/>
</dbReference>
<evidence type="ECO:0000313" key="4">
    <source>
        <dbReference type="Proteomes" id="UP001164286"/>
    </source>
</evidence>
<proteinExistence type="inferred from homology"/>
<dbReference type="SUPFAM" id="SSF56601">
    <property type="entry name" value="beta-lactamase/transpeptidase-like"/>
    <property type="match status" value="1"/>
</dbReference>
<dbReference type="RefSeq" id="XP_052943253.1">
    <property type="nucleotide sequence ID" value="XM_053089945.1"/>
</dbReference>
<dbReference type="Pfam" id="PF00144">
    <property type="entry name" value="Beta-lactamase"/>
    <property type="match status" value="1"/>
</dbReference>
<gene>
    <name evidence="3" type="ORF">MKK02DRAFT_38129</name>
</gene>